<keyword evidence="6 7" id="KW-0472">Membrane</keyword>
<dbReference type="InterPro" id="IPR001958">
    <property type="entry name" value="Tet-R_TetA/multi-R_MdtG-like"/>
</dbReference>
<sequence length="395" mass="42737">MIDTINKKKRILVMNKFLYLIIVICFLDLFVQLPIITPFAISLGADEYTAGIIVAIYSLFNMVGNVFGGFFSDKFGRRNMLLLGMGLQVVILLTYTIVPTVGLLILIRVVHGFSSGLLTPAAFSLVADISKRKAIGRSMALTGVSIGTAAVLGPALGGIISSQTSYQMVYLVMSGIFVFGILLIFITVKESTTEQSREIHYATNYGQIITRPSLIVAYISAFTLMVSNGSLAFGLPLKVAAVGLSDQTTGAMLSVFGIVAILVFATPINRIYSKYSPVALVSTGIFIVGAAMIFLHFVPTVSLIYTAMVIYGIGFSFIFPSMNKIIGQNTEMHERGKANGIFYSFFSLGSVAGSYLSGIFATYFETPFLFIGLMLIMLLAAIYAANEKSGFKQTF</sequence>
<evidence type="ECO:0000256" key="4">
    <source>
        <dbReference type="ARBA" id="ARBA00022692"/>
    </source>
</evidence>
<comment type="caution">
    <text evidence="9">The sequence shown here is derived from an EMBL/GenBank/DDBJ whole genome shotgun (WGS) entry which is preliminary data.</text>
</comment>
<comment type="subcellular location">
    <subcellularLocation>
        <location evidence="1">Cell membrane</location>
        <topology evidence="1">Multi-pass membrane protein</topology>
    </subcellularLocation>
</comment>
<dbReference type="CDD" id="cd17325">
    <property type="entry name" value="MFS_MdtG_SLC18_like"/>
    <property type="match status" value="1"/>
</dbReference>
<keyword evidence="5 7" id="KW-1133">Transmembrane helix</keyword>
<name>A0ABT4YG86_9STAP</name>
<keyword evidence="3" id="KW-0813">Transport</keyword>
<evidence type="ECO:0000256" key="6">
    <source>
        <dbReference type="ARBA" id="ARBA00023136"/>
    </source>
</evidence>
<dbReference type="InterPro" id="IPR020846">
    <property type="entry name" value="MFS_dom"/>
</dbReference>
<feature type="transmembrane region" description="Helical" evidence="7">
    <location>
        <begin position="104"/>
        <end position="127"/>
    </location>
</feature>
<comment type="similarity">
    <text evidence="2">Belongs to the major facilitator superfamily. TCR/Tet family.</text>
</comment>
<dbReference type="InterPro" id="IPR011701">
    <property type="entry name" value="MFS"/>
</dbReference>
<feature type="transmembrane region" description="Helical" evidence="7">
    <location>
        <begin position="278"/>
        <end position="297"/>
    </location>
</feature>
<feature type="transmembrane region" description="Helical" evidence="7">
    <location>
        <begin position="17"/>
        <end position="36"/>
    </location>
</feature>
<feature type="transmembrane region" description="Helical" evidence="7">
    <location>
        <begin position="341"/>
        <end position="361"/>
    </location>
</feature>
<reference evidence="9" key="1">
    <citation type="submission" date="2020-04" db="EMBL/GenBank/DDBJ databases">
        <authorList>
            <person name="Tanveer F."/>
            <person name="Xie Y."/>
            <person name="Shinwari Z.K."/>
        </authorList>
    </citation>
    <scope>NUCLEOTIDE SEQUENCE</scope>
    <source>
        <strain evidence="9">MOSEL-ME25</strain>
    </source>
</reference>
<dbReference type="PANTHER" id="PTHR23531:SF1">
    <property type="entry name" value="QUINOLENE RESISTANCE PROTEIN NORA"/>
    <property type="match status" value="1"/>
</dbReference>
<evidence type="ECO:0000256" key="1">
    <source>
        <dbReference type="ARBA" id="ARBA00004651"/>
    </source>
</evidence>
<protein>
    <submittedName>
        <fullName evidence="9">MFS transporter</fullName>
    </submittedName>
</protein>
<feature type="transmembrane region" description="Helical" evidence="7">
    <location>
        <begin position="215"/>
        <end position="237"/>
    </location>
</feature>
<feature type="transmembrane region" description="Helical" evidence="7">
    <location>
        <begin position="303"/>
        <end position="320"/>
    </location>
</feature>
<feature type="transmembrane region" description="Helical" evidence="7">
    <location>
        <begin position="80"/>
        <end position="98"/>
    </location>
</feature>
<evidence type="ECO:0000256" key="7">
    <source>
        <dbReference type="SAM" id="Phobius"/>
    </source>
</evidence>
<dbReference type="PROSITE" id="PS50850">
    <property type="entry name" value="MFS"/>
    <property type="match status" value="1"/>
</dbReference>
<evidence type="ECO:0000256" key="2">
    <source>
        <dbReference type="ARBA" id="ARBA00007520"/>
    </source>
</evidence>
<evidence type="ECO:0000256" key="3">
    <source>
        <dbReference type="ARBA" id="ARBA00022448"/>
    </source>
</evidence>
<dbReference type="InterPro" id="IPR052714">
    <property type="entry name" value="MFS_Exporter"/>
</dbReference>
<reference evidence="9" key="2">
    <citation type="submission" date="2022-12" db="EMBL/GenBank/DDBJ databases">
        <title>Genome analysis and biological profiling of marine Salinicoccus roseus MOSEL-ME25.</title>
        <authorList>
            <person name="Mirza F.T."/>
            <person name="Xie Y."/>
            <person name="Shinwari Z.K."/>
        </authorList>
    </citation>
    <scope>NUCLEOTIDE SEQUENCE</scope>
    <source>
        <strain evidence="9">MOSEL-ME25</strain>
    </source>
</reference>
<feature type="transmembrane region" description="Helical" evidence="7">
    <location>
        <begin position="367"/>
        <end position="385"/>
    </location>
</feature>
<evidence type="ECO:0000313" key="9">
    <source>
        <dbReference type="EMBL" id="MDB0579829.1"/>
    </source>
</evidence>
<feature type="domain" description="Major facilitator superfamily (MFS) profile" evidence="8">
    <location>
        <begin position="14"/>
        <end position="389"/>
    </location>
</feature>
<gene>
    <name evidence="9" type="ORF">F7P68_0004735</name>
</gene>
<dbReference type="Gene3D" id="1.20.1250.20">
    <property type="entry name" value="MFS general substrate transporter like domains"/>
    <property type="match status" value="1"/>
</dbReference>
<proteinExistence type="inferred from homology"/>
<dbReference type="InterPro" id="IPR005829">
    <property type="entry name" value="Sugar_transporter_CS"/>
</dbReference>
<dbReference type="Proteomes" id="UP000527860">
    <property type="component" value="Unassembled WGS sequence"/>
</dbReference>
<dbReference type="EMBL" id="JABEVU030000001">
    <property type="protein sequence ID" value="MDB0579829.1"/>
    <property type="molecule type" value="Genomic_DNA"/>
</dbReference>
<feature type="transmembrane region" description="Helical" evidence="7">
    <location>
        <begin position="249"/>
        <end position="266"/>
    </location>
</feature>
<dbReference type="PROSITE" id="PS00216">
    <property type="entry name" value="SUGAR_TRANSPORT_1"/>
    <property type="match status" value="1"/>
</dbReference>
<feature type="transmembrane region" description="Helical" evidence="7">
    <location>
        <begin position="48"/>
        <end position="68"/>
    </location>
</feature>
<keyword evidence="4 7" id="KW-0812">Transmembrane</keyword>
<dbReference type="InterPro" id="IPR036259">
    <property type="entry name" value="MFS_trans_sf"/>
</dbReference>
<feature type="transmembrane region" description="Helical" evidence="7">
    <location>
        <begin position="139"/>
        <end position="162"/>
    </location>
</feature>
<dbReference type="SUPFAM" id="SSF103473">
    <property type="entry name" value="MFS general substrate transporter"/>
    <property type="match status" value="1"/>
</dbReference>
<feature type="transmembrane region" description="Helical" evidence="7">
    <location>
        <begin position="168"/>
        <end position="188"/>
    </location>
</feature>
<keyword evidence="10" id="KW-1185">Reference proteome</keyword>
<organism evidence="9 10">
    <name type="scientific">Salinicoccus roseus</name>
    <dbReference type="NCBI Taxonomy" id="45670"/>
    <lineage>
        <taxon>Bacteria</taxon>
        <taxon>Bacillati</taxon>
        <taxon>Bacillota</taxon>
        <taxon>Bacilli</taxon>
        <taxon>Bacillales</taxon>
        <taxon>Staphylococcaceae</taxon>
        <taxon>Salinicoccus</taxon>
    </lineage>
</organism>
<evidence type="ECO:0000256" key="5">
    <source>
        <dbReference type="ARBA" id="ARBA00022989"/>
    </source>
</evidence>
<dbReference type="PANTHER" id="PTHR23531">
    <property type="entry name" value="QUINOLENE RESISTANCE PROTEIN NORA"/>
    <property type="match status" value="1"/>
</dbReference>
<evidence type="ECO:0000313" key="10">
    <source>
        <dbReference type="Proteomes" id="UP000527860"/>
    </source>
</evidence>
<evidence type="ECO:0000259" key="8">
    <source>
        <dbReference type="PROSITE" id="PS50850"/>
    </source>
</evidence>
<dbReference type="PRINTS" id="PR01035">
    <property type="entry name" value="TCRTETA"/>
</dbReference>
<accession>A0ABT4YG86</accession>
<dbReference type="Pfam" id="PF07690">
    <property type="entry name" value="MFS_1"/>
    <property type="match status" value="1"/>
</dbReference>